<dbReference type="InterPro" id="IPR051756">
    <property type="entry name" value="Centrosomal_MT-associated"/>
</dbReference>
<dbReference type="OrthoDB" id="76453at2759"/>
<dbReference type="AlphaFoldDB" id="A0A8T2NC34"/>
<comment type="caution">
    <text evidence="3">The sequence shown here is derived from an EMBL/GenBank/DDBJ whole genome shotgun (WGS) entry which is preliminary data.</text>
</comment>
<dbReference type="PANTHER" id="PTHR19336">
    <property type="entry name" value="UNCHARACTERIZED DUF1167"/>
    <property type="match status" value="1"/>
</dbReference>
<reference evidence="3" key="1">
    <citation type="thesis" date="2021" institute="BYU ScholarsArchive" country="Provo, UT, USA">
        <title>Applications of and Algorithms for Genome Assembly and Genomic Analyses with an Emphasis on Marine Teleosts.</title>
        <authorList>
            <person name="Pickett B.D."/>
        </authorList>
    </citation>
    <scope>NUCLEOTIDE SEQUENCE</scope>
    <source>
        <strain evidence="3">HI-2016</strain>
    </source>
</reference>
<dbReference type="GO" id="GO:0042802">
    <property type="term" value="F:identical protein binding"/>
    <property type="evidence" value="ECO:0007669"/>
    <property type="project" value="InterPro"/>
</dbReference>
<feature type="compositionally biased region" description="Basic and acidic residues" evidence="1">
    <location>
        <begin position="205"/>
        <end position="216"/>
    </location>
</feature>
<dbReference type="InterPro" id="IPR025913">
    <property type="entry name" value="Cep57_CLD"/>
</dbReference>
<evidence type="ECO:0000313" key="4">
    <source>
        <dbReference type="Proteomes" id="UP000824540"/>
    </source>
</evidence>
<evidence type="ECO:0000256" key="1">
    <source>
        <dbReference type="SAM" id="MobiDB-lite"/>
    </source>
</evidence>
<feature type="region of interest" description="Disordered" evidence="1">
    <location>
        <begin position="101"/>
        <end position="123"/>
    </location>
</feature>
<dbReference type="EMBL" id="JAFBMS010000085">
    <property type="protein sequence ID" value="KAG9337534.1"/>
    <property type="molecule type" value="Genomic_DNA"/>
</dbReference>
<name>A0A8T2NC34_9TELE</name>
<sequence>METPSAAARGTGEKDRRTGHSRGHVTSDSMSLPSFAEYPLDRPFINANISGRPISRPVKAFPESNTAAILSALKNLQEKIRRLELERTQAEENLKRLSRETAQHRSVLEGEAEETDGSRMKNQAESRCNLLEKQLEYMRRMVRKAETERTSVLKEQASLENNRSGDHAEVQAKFAKLDMLEKEYMKLTETQNLAESKIRELEQKLQEEEHQRKLVQDKAAQVELS</sequence>
<keyword evidence="4" id="KW-1185">Reference proteome</keyword>
<dbReference type="GO" id="GO:0008017">
    <property type="term" value="F:microtubule binding"/>
    <property type="evidence" value="ECO:0007669"/>
    <property type="project" value="TreeGrafter"/>
</dbReference>
<proteinExistence type="predicted"/>
<dbReference type="GO" id="GO:0005813">
    <property type="term" value="C:centrosome"/>
    <property type="evidence" value="ECO:0007669"/>
    <property type="project" value="TreeGrafter"/>
</dbReference>
<dbReference type="Proteomes" id="UP000824540">
    <property type="component" value="Unassembled WGS sequence"/>
</dbReference>
<feature type="region of interest" description="Disordered" evidence="1">
    <location>
        <begin position="205"/>
        <end position="225"/>
    </location>
</feature>
<dbReference type="PANTHER" id="PTHR19336:SF11">
    <property type="entry name" value="CENTROSOMAL PROTEIN OF 57 KDA"/>
    <property type="match status" value="1"/>
</dbReference>
<evidence type="ECO:0000313" key="3">
    <source>
        <dbReference type="EMBL" id="KAG9337534.1"/>
    </source>
</evidence>
<feature type="domain" description="Cep57 centrosome localisation" evidence="2">
    <location>
        <begin position="68"/>
        <end position="222"/>
    </location>
</feature>
<organism evidence="3 4">
    <name type="scientific">Albula glossodonta</name>
    <name type="common">roundjaw bonefish</name>
    <dbReference type="NCBI Taxonomy" id="121402"/>
    <lineage>
        <taxon>Eukaryota</taxon>
        <taxon>Metazoa</taxon>
        <taxon>Chordata</taxon>
        <taxon>Craniata</taxon>
        <taxon>Vertebrata</taxon>
        <taxon>Euteleostomi</taxon>
        <taxon>Actinopterygii</taxon>
        <taxon>Neopterygii</taxon>
        <taxon>Teleostei</taxon>
        <taxon>Albuliformes</taxon>
        <taxon>Albulidae</taxon>
        <taxon>Albula</taxon>
    </lineage>
</organism>
<dbReference type="Pfam" id="PF14073">
    <property type="entry name" value="Cep57_CLD"/>
    <property type="match status" value="1"/>
</dbReference>
<accession>A0A8T2NC34</accession>
<protein>
    <recommendedName>
        <fullName evidence="2">Cep57 centrosome localisation domain-containing protein</fullName>
    </recommendedName>
</protein>
<feature type="region of interest" description="Disordered" evidence="1">
    <location>
        <begin position="1"/>
        <end position="36"/>
    </location>
</feature>
<dbReference type="GO" id="GO:0043015">
    <property type="term" value="F:gamma-tubulin binding"/>
    <property type="evidence" value="ECO:0007669"/>
    <property type="project" value="InterPro"/>
</dbReference>
<evidence type="ECO:0000259" key="2">
    <source>
        <dbReference type="Pfam" id="PF14073"/>
    </source>
</evidence>
<gene>
    <name evidence="3" type="ORF">JZ751_028551</name>
</gene>